<dbReference type="EMBL" id="JARO02006066">
    <property type="protein sequence ID" value="KPP65787.1"/>
    <property type="molecule type" value="Genomic_DNA"/>
</dbReference>
<dbReference type="SMART" id="SM00320">
    <property type="entry name" value="WD40"/>
    <property type="match status" value="3"/>
</dbReference>
<dbReference type="SUPFAM" id="SSF50978">
    <property type="entry name" value="WD40 repeat-like"/>
    <property type="match status" value="1"/>
</dbReference>
<dbReference type="Gene3D" id="2.130.10.10">
    <property type="entry name" value="YVTN repeat-like/Quinoprotein amine dehydrogenase"/>
    <property type="match status" value="1"/>
</dbReference>
<organism evidence="1 2">
    <name type="scientific">Scleropages formosus</name>
    <name type="common">Asian bonytongue</name>
    <name type="synonym">Osteoglossum formosum</name>
    <dbReference type="NCBI Taxonomy" id="113540"/>
    <lineage>
        <taxon>Eukaryota</taxon>
        <taxon>Metazoa</taxon>
        <taxon>Chordata</taxon>
        <taxon>Craniata</taxon>
        <taxon>Vertebrata</taxon>
        <taxon>Euteleostomi</taxon>
        <taxon>Actinopterygii</taxon>
        <taxon>Neopterygii</taxon>
        <taxon>Teleostei</taxon>
        <taxon>Osteoglossocephala</taxon>
        <taxon>Osteoglossomorpha</taxon>
        <taxon>Osteoglossiformes</taxon>
        <taxon>Osteoglossidae</taxon>
        <taxon>Scleropages</taxon>
    </lineage>
</organism>
<evidence type="ECO:0000313" key="1">
    <source>
        <dbReference type="EMBL" id="KPP65787.1"/>
    </source>
</evidence>
<dbReference type="Proteomes" id="UP000034805">
    <property type="component" value="Unassembled WGS sequence"/>
</dbReference>
<comment type="caution">
    <text evidence="1">The sequence shown here is derived from an EMBL/GenBank/DDBJ whole genome shotgun (WGS) entry which is preliminary data.</text>
</comment>
<gene>
    <name evidence="1" type="ORF">Z043_115766</name>
</gene>
<accession>A0A0P7WVT1</accession>
<dbReference type="PANTHER" id="PTHR46947">
    <property type="entry name" value="WD REPEAT-CONTAINING PROTEIN 73"/>
    <property type="match status" value="1"/>
</dbReference>
<name>A0A0P7WVT1_SCLFO</name>
<sequence length="350" mass="37927">YTDLHVFELQDPTRVIEWTSDKSYKAAKVHEILELLLPQKLSAKDNQGLCPERDFKVLHGGFSEDSVNCLTHISGTRCVVTSGDPGSSLHLWHIGGEDCDVLKKIGDIHLKTETKSVCKLASGVAGAPSVLHGSQISDIELTDLTSRKLLYTAGEDASDKVSGLQFVDASVFVVCTDGGDLCLGDVRDPSGLRRVPLGEHGGSHWCMDLKKDGVSCSVARLSSSSQVVVSDLRDLRSAFSQAQLNIQPENTSCEFLSVTWAPVLDNCLAVSGLDGLVHIYDTTSWRPDSSEAPALFVHRGHVMSPGSEADAGASLVTTHAWHPWRPRTLLSAAMDGSLHVWDWVEKRTTS</sequence>
<dbReference type="GO" id="GO:0000922">
    <property type="term" value="C:spindle pole"/>
    <property type="evidence" value="ECO:0007669"/>
    <property type="project" value="TreeGrafter"/>
</dbReference>
<reference evidence="1 2" key="1">
    <citation type="submission" date="2015-08" db="EMBL/GenBank/DDBJ databases">
        <title>The genome of the Asian arowana (Scleropages formosus).</title>
        <authorList>
            <person name="Tan M.H."/>
            <person name="Gan H.M."/>
            <person name="Croft L.J."/>
            <person name="Austin C.M."/>
        </authorList>
    </citation>
    <scope>NUCLEOTIDE SEQUENCE [LARGE SCALE GENOMIC DNA]</scope>
    <source>
        <strain evidence="1">Aro1</strain>
    </source>
</reference>
<dbReference type="STRING" id="113540.ENSSFOP00015012245"/>
<dbReference type="InterPro" id="IPR001680">
    <property type="entry name" value="WD40_rpt"/>
</dbReference>
<dbReference type="PANTHER" id="PTHR46947:SF1">
    <property type="entry name" value="WD REPEAT-CONTAINING PROTEIN 73"/>
    <property type="match status" value="1"/>
</dbReference>
<dbReference type="GO" id="GO:0031122">
    <property type="term" value="P:cytoplasmic microtubule organization"/>
    <property type="evidence" value="ECO:0007669"/>
    <property type="project" value="TreeGrafter"/>
</dbReference>
<dbReference type="InterPro" id="IPR015943">
    <property type="entry name" value="WD40/YVTN_repeat-like_dom_sf"/>
</dbReference>
<dbReference type="GO" id="GO:0005829">
    <property type="term" value="C:cytosol"/>
    <property type="evidence" value="ECO:0007669"/>
    <property type="project" value="TreeGrafter"/>
</dbReference>
<evidence type="ECO:0000313" key="2">
    <source>
        <dbReference type="Proteomes" id="UP000034805"/>
    </source>
</evidence>
<dbReference type="InterPro" id="IPR042795">
    <property type="entry name" value="Wdr73"/>
</dbReference>
<feature type="non-terminal residue" evidence="1">
    <location>
        <position position="1"/>
    </location>
</feature>
<dbReference type="InterPro" id="IPR036322">
    <property type="entry name" value="WD40_repeat_dom_sf"/>
</dbReference>
<dbReference type="AlphaFoldDB" id="A0A0P7WVT1"/>
<protein>
    <submittedName>
        <fullName evidence="1">WD repeat-containing protein 73-like</fullName>
    </submittedName>
</protein>
<proteinExistence type="predicted"/>